<dbReference type="InterPro" id="IPR011020">
    <property type="entry name" value="HTTM-like"/>
</dbReference>
<protein>
    <recommendedName>
        <fullName evidence="6">HTTM-like domain-containing protein</fullName>
    </recommendedName>
</protein>
<feature type="transmembrane region" description="Helical" evidence="5">
    <location>
        <begin position="119"/>
        <end position="138"/>
    </location>
</feature>
<dbReference type="GO" id="GO:0012505">
    <property type="term" value="C:endomembrane system"/>
    <property type="evidence" value="ECO:0007669"/>
    <property type="project" value="UniProtKB-SubCell"/>
</dbReference>
<feature type="transmembrane region" description="Helical" evidence="5">
    <location>
        <begin position="238"/>
        <end position="271"/>
    </location>
</feature>
<feature type="transmembrane region" description="Helical" evidence="5">
    <location>
        <begin position="150"/>
        <end position="171"/>
    </location>
</feature>
<dbReference type="PANTHER" id="PTHR39535:SF2">
    <property type="entry name" value="HTTM DOMAIN-CONTAINING PROTEIN"/>
    <property type="match status" value="1"/>
</dbReference>
<feature type="transmembrane region" description="Helical" evidence="5">
    <location>
        <begin position="20"/>
        <end position="44"/>
    </location>
</feature>
<evidence type="ECO:0000313" key="8">
    <source>
        <dbReference type="Proteomes" id="UP000267524"/>
    </source>
</evidence>
<name>A0A3M7L6P4_9FLAO</name>
<accession>A0A3M7L6P4</accession>
<comment type="subcellular location">
    <subcellularLocation>
        <location evidence="1">Endomembrane system</location>
        <topology evidence="1">Multi-pass membrane protein</topology>
    </subcellularLocation>
</comment>
<evidence type="ECO:0000256" key="5">
    <source>
        <dbReference type="SAM" id="Phobius"/>
    </source>
</evidence>
<sequence>MKKIITSLKISNNNSFYLSFFRVIICLLLIKQVFQIFPLLSLVYKGDQFLVGPKIIVEFISFNSQFLRDNIYMYAYIYLFFIILYLFGLGKNVTALIVFMMNDILQKLCPYVLNGGDNLLKFILLYMVFANSFTYFCLHKNKVKKDSISNVLSNLSVLSICIHLCLIYFISALHKTNATVWFHGVATYYTFQLERFSGTSLNSVLAQNSYFVVISTYFTLILELYYPVLVWFKKPKTVVILCMISLHAGIAVFMMLYDFQFIFILVQGFFYKNSFWLPKYNALKNKIYNSTLFSFVKNKVVKYENNQIPNSY</sequence>
<keyword evidence="3 5" id="KW-1133">Transmembrane helix</keyword>
<feature type="transmembrane region" description="Helical" evidence="5">
    <location>
        <begin position="71"/>
        <end position="88"/>
    </location>
</feature>
<comment type="caution">
    <text evidence="7">The sequence shown here is derived from an EMBL/GenBank/DDBJ whole genome shotgun (WGS) entry which is preliminary data.</text>
</comment>
<dbReference type="Proteomes" id="UP000267524">
    <property type="component" value="Unassembled WGS sequence"/>
</dbReference>
<organism evidence="7 8">
    <name type="scientific">Chryseobacterium nematophagum</name>
    <dbReference type="NCBI Taxonomy" id="2305228"/>
    <lineage>
        <taxon>Bacteria</taxon>
        <taxon>Pseudomonadati</taxon>
        <taxon>Bacteroidota</taxon>
        <taxon>Flavobacteriia</taxon>
        <taxon>Flavobacteriales</taxon>
        <taxon>Weeksellaceae</taxon>
        <taxon>Chryseobacterium group</taxon>
        <taxon>Chryseobacterium</taxon>
    </lineage>
</organism>
<evidence type="ECO:0000256" key="2">
    <source>
        <dbReference type="ARBA" id="ARBA00022692"/>
    </source>
</evidence>
<feature type="transmembrane region" description="Helical" evidence="5">
    <location>
        <begin position="209"/>
        <end position="226"/>
    </location>
</feature>
<evidence type="ECO:0000256" key="3">
    <source>
        <dbReference type="ARBA" id="ARBA00022989"/>
    </source>
</evidence>
<dbReference type="EMBL" id="QWIV01000014">
    <property type="protein sequence ID" value="RMZ58398.1"/>
    <property type="molecule type" value="Genomic_DNA"/>
</dbReference>
<evidence type="ECO:0000256" key="4">
    <source>
        <dbReference type="ARBA" id="ARBA00023136"/>
    </source>
</evidence>
<evidence type="ECO:0000256" key="1">
    <source>
        <dbReference type="ARBA" id="ARBA00004127"/>
    </source>
</evidence>
<reference evidence="7 8" key="1">
    <citation type="submission" date="2018-08" db="EMBL/GenBank/DDBJ databases">
        <title>Chryseobacterium nematophagum: a novel matrix digesting pathogen of nematodes.</title>
        <authorList>
            <person name="Page A."/>
            <person name="Roberts M."/>
            <person name="Felix M.-A."/>
            <person name="Weir W."/>
        </authorList>
    </citation>
    <scope>NUCLEOTIDE SEQUENCE [LARGE SCALE GENOMIC DNA]</scope>
    <source>
        <strain evidence="7 8">JUb275</strain>
    </source>
</reference>
<evidence type="ECO:0000259" key="6">
    <source>
        <dbReference type="SMART" id="SM00752"/>
    </source>
</evidence>
<proteinExistence type="predicted"/>
<dbReference type="SMART" id="SM00752">
    <property type="entry name" value="HTTM"/>
    <property type="match status" value="1"/>
</dbReference>
<dbReference type="RefSeq" id="WP_122547550.1">
    <property type="nucleotide sequence ID" value="NZ_QWIV01000014.1"/>
</dbReference>
<dbReference type="PANTHER" id="PTHR39535">
    <property type="entry name" value="SPORULATION-DELAYING PROTEIN SDPB"/>
    <property type="match status" value="1"/>
</dbReference>
<dbReference type="AlphaFoldDB" id="A0A3M7L6P4"/>
<dbReference type="InterPro" id="IPR052964">
    <property type="entry name" value="Sporulation_signal_mat"/>
</dbReference>
<keyword evidence="2 5" id="KW-0812">Transmembrane</keyword>
<evidence type="ECO:0000313" key="7">
    <source>
        <dbReference type="EMBL" id="RMZ58398.1"/>
    </source>
</evidence>
<keyword evidence="8" id="KW-1185">Reference proteome</keyword>
<gene>
    <name evidence="7" type="ORF">D1632_12310</name>
</gene>
<keyword evidence="4 5" id="KW-0472">Membrane</keyword>
<feature type="domain" description="HTTM-like" evidence="6">
    <location>
        <begin position="11"/>
        <end position="275"/>
    </location>
</feature>